<dbReference type="RefSeq" id="WP_194451390.1">
    <property type="nucleotide sequence ID" value="NZ_CP063849.1"/>
</dbReference>
<accession>A0A7S7NU12</accession>
<feature type="transmembrane region" description="Helical" evidence="7">
    <location>
        <begin position="285"/>
        <end position="315"/>
    </location>
</feature>
<gene>
    <name evidence="10" type="ORF">IRI77_07185</name>
</gene>
<dbReference type="PANTHER" id="PTHR30572:SF4">
    <property type="entry name" value="ABC TRANSPORTER PERMEASE YTRF"/>
    <property type="match status" value="1"/>
</dbReference>
<evidence type="ECO:0000256" key="3">
    <source>
        <dbReference type="ARBA" id="ARBA00022692"/>
    </source>
</evidence>
<evidence type="ECO:0000256" key="5">
    <source>
        <dbReference type="ARBA" id="ARBA00023136"/>
    </source>
</evidence>
<feature type="domain" description="ABC3 transporter permease C-terminal" evidence="8">
    <location>
        <begin position="297"/>
        <end position="408"/>
    </location>
</feature>
<evidence type="ECO:0000256" key="4">
    <source>
        <dbReference type="ARBA" id="ARBA00022989"/>
    </source>
</evidence>
<evidence type="ECO:0000313" key="11">
    <source>
        <dbReference type="Proteomes" id="UP000593892"/>
    </source>
</evidence>
<comment type="subcellular location">
    <subcellularLocation>
        <location evidence="1">Cell membrane</location>
        <topology evidence="1">Multi-pass membrane protein</topology>
    </subcellularLocation>
</comment>
<keyword evidence="2" id="KW-1003">Cell membrane</keyword>
<feature type="domain" description="MacB-like periplasmic core" evidence="9">
    <location>
        <begin position="25"/>
        <end position="240"/>
    </location>
</feature>
<feature type="transmembrane region" description="Helical" evidence="7">
    <location>
        <begin position="26"/>
        <end position="46"/>
    </location>
</feature>
<evidence type="ECO:0000259" key="8">
    <source>
        <dbReference type="Pfam" id="PF02687"/>
    </source>
</evidence>
<dbReference type="AlphaFoldDB" id="A0A7S7NU12"/>
<evidence type="ECO:0000313" key="10">
    <source>
        <dbReference type="EMBL" id="QOY89728.1"/>
    </source>
</evidence>
<protein>
    <submittedName>
        <fullName evidence="10">ABC transporter permease</fullName>
    </submittedName>
</protein>
<keyword evidence="4 7" id="KW-1133">Transmembrane helix</keyword>
<evidence type="ECO:0000259" key="9">
    <source>
        <dbReference type="Pfam" id="PF12704"/>
    </source>
</evidence>
<dbReference type="Proteomes" id="UP000593892">
    <property type="component" value="Chromosome"/>
</dbReference>
<organism evidence="10 11">
    <name type="scientific">Paludibaculum fermentans</name>
    <dbReference type="NCBI Taxonomy" id="1473598"/>
    <lineage>
        <taxon>Bacteria</taxon>
        <taxon>Pseudomonadati</taxon>
        <taxon>Acidobacteriota</taxon>
        <taxon>Terriglobia</taxon>
        <taxon>Bryobacterales</taxon>
        <taxon>Bryobacteraceae</taxon>
        <taxon>Paludibaculum</taxon>
    </lineage>
</organism>
<evidence type="ECO:0000256" key="7">
    <source>
        <dbReference type="SAM" id="Phobius"/>
    </source>
</evidence>
<dbReference type="PANTHER" id="PTHR30572">
    <property type="entry name" value="MEMBRANE COMPONENT OF TRANSPORTER-RELATED"/>
    <property type="match status" value="1"/>
</dbReference>
<evidence type="ECO:0000256" key="6">
    <source>
        <dbReference type="ARBA" id="ARBA00038076"/>
    </source>
</evidence>
<comment type="similarity">
    <text evidence="6">Belongs to the ABC-4 integral membrane protein family.</text>
</comment>
<dbReference type="GO" id="GO:0005886">
    <property type="term" value="C:plasma membrane"/>
    <property type="evidence" value="ECO:0007669"/>
    <property type="project" value="UniProtKB-SubCell"/>
</dbReference>
<dbReference type="InterPro" id="IPR003838">
    <property type="entry name" value="ABC3_permease_C"/>
</dbReference>
<keyword evidence="3 7" id="KW-0812">Transmembrane</keyword>
<reference evidence="10 11" key="1">
    <citation type="submission" date="2020-10" db="EMBL/GenBank/DDBJ databases">
        <title>Complete genome sequence of Paludibaculum fermentans P105T, a facultatively anaerobic acidobacterium capable of dissimilatory Fe(III) reduction.</title>
        <authorList>
            <person name="Dedysh S.N."/>
            <person name="Beletsky A.V."/>
            <person name="Kulichevskaya I.S."/>
            <person name="Mardanov A.V."/>
            <person name="Ravin N.V."/>
        </authorList>
    </citation>
    <scope>NUCLEOTIDE SEQUENCE [LARGE SCALE GENOMIC DNA]</scope>
    <source>
        <strain evidence="10 11">P105</strain>
    </source>
</reference>
<dbReference type="InterPro" id="IPR025857">
    <property type="entry name" value="MacB_PCD"/>
</dbReference>
<dbReference type="InterPro" id="IPR050250">
    <property type="entry name" value="Macrolide_Exporter_MacB"/>
</dbReference>
<name>A0A7S7NU12_PALFE</name>
<proteinExistence type="inferred from homology"/>
<feature type="transmembrane region" description="Helical" evidence="7">
    <location>
        <begin position="378"/>
        <end position="398"/>
    </location>
</feature>
<dbReference type="Pfam" id="PF12704">
    <property type="entry name" value="MacB_PCD"/>
    <property type="match status" value="1"/>
</dbReference>
<sequence>MRFTYTVTTAASLAVASLRAHKLRSFLTLLGVIIGVSSVVIVGAAIEGLGNYAEETTSKVFGSDGYQIGQLLQVGRMSRRERIEKLKYNHQIRQDDYAYLRQTTGDQVLYSPYRLRAEDIHFESRLLESTSIIGVSANLAEIREVNLTDGRFFTEQEEHNKIAVAVIGEDVRTEFFPDRSPLGKIIKISGYEFTIIGVQEKIGSAGGQSQDNVAFIPATVFNRLYGPEKSILLFARARPETGLTLEQALDLSRVALRTRFKARPGKPDNFDTITPDSIREFIGRIMGLIGAVVVPITCISLVVGGIVIMNIMLVSVTERTREIGVRKSLGARRTDLMLQFLLEAVFLSAIGGLIGLGIGAGVARIASLIAGVHLAVTWPYVFLSLFVSSAVGILSGWYPASRAARLDPVEALRAD</sequence>
<dbReference type="EMBL" id="CP063849">
    <property type="protein sequence ID" value="QOY89728.1"/>
    <property type="molecule type" value="Genomic_DNA"/>
</dbReference>
<keyword evidence="11" id="KW-1185">Reference proteome</keyword>
<dbReference type="GO" id="GO:0022857">
    <property type="term" value="F:transmembrane transporter activity"/>
    <property type="evidence" value="ECO:0007669"/>
    <property type="project" value="TreeGrafter"/>
</dbReference>
<dbReference type="KEGG" id="pfer:IRI77_07185"/>
<feature type="transmembrane region" description="Helical" evidence="7">
    <location>
        <begin position="336"/>
        <end position="358"/>
    </location>
</feature>
<dbReference type="Pfam" id="PF02687">
    <property type="entry name" value="FtsX"/>
    <property type="match status" value="1"/>
</dbReference>
<evidence type="ECO:0000256" key="2">
    <source>
        <dbReference type="ARBA" id="ARBA00022475"/>
    </source>
</evidence>
<evidence type="ECO:0000256" key="1">
    <source>
        <dbReference type="ARBA" id="ARBA00004651"/>
    </source>
</evidence>
<keyword evidence="5 7" id="KW-0472">Membrane</keyword>